<dbReference type="NCBIfam" id="NF011980">
    <property type="entry name" value="PRK15445.1"/>
    <property type="match status" value="1"/>
</dbReference>
<dbReference type="Pfam" id="PF02040">
    <property type="entry name" value="ArsB"/>
    <property type="match status" value="1"/>
</dbReference>
<dbReference type="GO" id="GO:0046685">
    <property type="term" value="P:response to arsenic-containing substance"/>
    <property type="evidence" value="ECO:0007669"/>
    <property type="project" value="UniProtKB-KW"/>
</dbReference>
<keyword evidence="7 8" id="KW-0472">Membrane</keyword>
<evidence type="ECO:0000256" key="2">
    <source>
        <dbReference type="ARBA" id="ARBA00006433"/>
    </source>
</evidence>
<evidence type="ECO:0000256" key="4">
    <source>
        <dbReference type="ARBA" id="ARBA00022692"/>
    </source>
</evidence>
<dbReference type="GO" id="GO:0042960">
    <property type="term" value="F:antimonite secondary active transmembrane transporter activity"/>
    <property type="evidence" value="ECO:0007669"/>
    <property type="project" value="TreeGrafter"/>
</dbReference>
<evidence type="ECO:0000313" key="9">
    <source>
        <dbReference type="EMBL" id="MBD2181640.1"/>
    </source>
</evidence>
<evidence type="ECO:0000256" key="5">
    <source>
        <dbReference type="ARBA" id="ARBA00022849"/>
    </source>
</evidence>
<feature type="transmembrane region" description="Helical" evidence="8">
    <location>
        <begin position="256"/>
        <end position="276"/>
    </location>
</feature>
<protein>
    <submittedName>
        <fullName evidence="9">Arsenic transporter</fullName>
    </submittedName>
</protein>
<comment type="caution">
    <text evidence="9">The sequence shown here is derived from an EMBL/GenBank/DDBJ whole genome shotgun (WGS) entry which is preliminary data.</text>
</comment>
<dbReference type="GO" id="GO:0005886">
    <property type="term" value="C:plasma membrane"/>
    <property type="evidence" value="ECO:0007669"/>
    <property type="project" value="UniProtKB-SubCell"/>
</dbReference>
<dbReference type="PRINTS" id="PR00758">
    <property type="entry name" value="ARSENICPUMP"/>
</dbReference>
<feature type="transmembrane region" description="Helical" evidence="8">
    <location>
        <begin position="134"/>
        <end position="156"/>
    </location>
</feature>
<feature type="transmembrane region" description="Helical" evidence="8">
    <location>
        <begin position="297"/>
        <end position="324"/>
    </location>
</feature>
<dbReference type="GO" id="GO:0008490">
    <property type="term" value="F:arsenite secondary active transmembrane transporter activity"/>
    <property type="evidence" value="ECO:0007669"/>
    <property type="project" value="TreeGrafter"/>
</dbReference>
<sequence length="446" mass="48028">MTIPIDISVAPKAIAIFIFTLTLVIWQPRGLGIGFSAVGGAILALATGVVSWKDIPEVWQIVWNATFTLVALIVISLILDEAGFFRWLALHVAQWGKGRGKLLYPLVILLGAVVTALFTNDGTALILNPIVMEMLLVLGFGFQATLAFVMATGFIADATSLPLTVSNLVNIICADYFHISFGEYALVMVPVNFVATAASLGVLWLYFHRSIPSRYSVAELASPASVIRDRLVFRCSFGVLGLLLCGYFLAEPLGLPVCLIAGLGALGLLVLAGRWWQPKSKAVIPIRKILREAPWQVVVFSLGMYLVVTGLRNAGLTAILSHSLERLSDWGFSVAAIGTGFIATLLSGVMNNLPTVLINAIAIQDAADLDPHIRQAMVYANAIGCDVGAKITPTGSLSTLLWLHVLDRKGLRISWGEYVSISIILTLPVLFVTLLSLVLWLPLARA</sequence>
<comment type="similarity">
    <text evidence="2">Belongs to the ArsB family.</text>
</comment>
<keyword evidence="4 8" id="KW-0812">Transmembrane</keyword>
<organism evidence="9 10">
    <name type="scientific">Aerosakkonema funiforme FACHB-1375</name>
    <dbReference type="NCBI Taxonomy" id="2949571"/>
    <lineage>
        <taxon>Bacteria</taxon>
        <taxon>Bacillati</taxon>
        <taxon>Cyanobacteriota</taxon>
        <taxon>Cyanophyceae</taxon>
        <taxon>Oscillatoriophycideae</taxon>
        <taxon>Aerosakkonematales</taxon>
        <taxon>Aerosakkonemataceae</taxon>
        <taxon>Aerosakkonema</taxon>
    </lineage>
</organism>
<dbReference type="EMBL" id="JACJPW010000023">
    <property type="protein sequence ID" value="MBD2181640.1"/>
    <property type="molecule type" value="Genomic_DNA"/>
</dbReference>
<feature type="transmembrane region" description="Helical" evidence="8">
    <location>
        <begin position="418"/>
        <end position="441"/>
    </location>
</feature>
<keyword evidence="10" id="KW-1185">Reference proteome</keyword>
<dbReference type="InterPro" id="IPR000802">
    <property type="entry name" value="Arsenical_pump_ArsB"/>
</dbReference>
<dbReference type="AlphaFoldDB" id="A0A926ZG69"/>
<evidence type="ECO:0000256" key="8">
    <source>
        <dbReference type="SAM" id="Phobius"/>
    </source>
</evidence>
<evidence type="ECO:0000256" key="3">
    <source>
        <dbReference type="ARBA" id="ARBA00022475"/>
    </source>
</evidence>
<feature type="transmembrane region" description="Helical" evidence="8">
    <location>
        <begin position="61"/>
        <end position="79"/>
    </location>
</feature>
<proteinExistence type="inferred from homology"/>
<feature type="transmembrane region" description="Helical" evidence="8">
    <location>
        <begin position="231"/>
        <end position="250"/>
    </location>
</feature>
<feature type="transmembrane region" description="Helical" evidence="8">
    <location>
        <begin position="330"/>
        <end position="349"/>
    </location>
</feature>
<dbReference type="CDD" id="cd01118">
    <property type="entry name" value="ArsB_permease"/>
    <property type="match status" value="1"/>
</dbReference>
<keyword evidence="3" id="KW-1003">Cell membrane</keyword>
<feature type="transmembrane region" description="Helical" evidence="8">
    <location>
        <begin position="32"/>
        <end position="52"/>
    </location>
</feature>
<feature type="transmembrane region" description="Helical" evidence="8">
    <location>
        <begin position="102"/>
        <end position="127"/>
    </location>
</feature>
<keyword evidence="5" id="KW-0059">Arsenical resistance</keyword>
<dbReference type="Proteomes" id="UP000641646">
    <property type="component" value="Unassembled WGS sequence"/>
</dbReference>
<dbReference type="RefSeq" id="WP_190464447.1">
    <property type="nucleotide sequence ID" value="NZ_JACJPW010000023.1"/>
</dbReference>
<dbReference type="PANTHER" id="PTHR43302:SF5">
    <property type="entry name" value="TRANSPORTER ARSB-RELATED"/>
    <property type="match status" value="1"/>
</dbReference>
<accession>A0A926ZG69</accession>
<dbReference type="PANTHER" id="PTHR43302">
    <property type="entry name" value="TRANSPORTER ARSB-RELATED"/>
    <property type="match status" value="1"/>
</dbReference>
<evidence type="ECO:0000256" key="7">
    <source>
        <dbReference type="ARBA" id="ARBA00023136"/>
    </source>
</evidence>
<keyword evidence="6 8" id="KW-1133">Transmembrane helix</keyword>
<name>A0A926ZG69_9CYAN</name>
<comment type="subcellular location">
    <subcellularLocation>
        <location evidence="1">Cell membrane</location>
        <topology evidence="1">Multi-pass membrane protein</topology>
    </subcellularLocation>
</comment>
<dbReference type="NCBIfam" id="TIGR00935">
    <property type="entry name" value="2a45"/>
    <property type="match status" value="1"/>
</dbReference>
<evidence type="ECO:0000313" key="10">
    <source>
        <dbReference type="Proteomes" id="UP000641646"/>
    </source>
</evidence>
<evidence type="ECO:0000256" key="1">
    <source>
        <dbReference type="ARBA" id="ARBA00004651"/>
    </source>
</evidence>
<reference evidence="9" key="2">
    <citation type="submission" date="2020-08" db="EMBL/GenBank/DDBJ databases">
        <authorList>
            <person name="Chen M."/>
            <person name="Teng W."/>
            <person name="Zhao L."/>
            <person name="Hu C."/>
            <person name="Zhou Y."/>
            <person name="Han B."/>
            <person name="Song L."/>
            <person name="Shu W."/>
        </authorList>
    </citation>
    <scope>NUCLEOTIDE SEQUENCE</scope>
    <source>
        <strain evidence="9">FACHB-1375</strain>
    </source>
</reference>
<feature type="transmembrane region" description="Helical" evidence="8">
    <location>
        <begin position="184"/>
        <end position="207"/>
    </location>
</feature>
<feature type="transmembrane region" description="Helical" evidence="8">
    <location>
        <begin position="7"/>
        <end position="26"/>
    </location>
</feature>
<gene>
    <name evidence="9" type="ORF">H6G03_11055</name>
</gene>
<evidence type="ECO:0000256" key="6">
    <source>
        <dbReference type="ARBA" id="ARBA00022989"/>
    </source>
</evidence>
<reference evidence="9" key="1">
    <citation type="journal article" date="2015" name="ISME J.">
        <title>Draft Genome Sequence of Streptomyces incarnatus NRRL8089, which Produces the Nucleoside Antibiotic Sinefungin.</title>
        <authorList>
            <person name="Oshima K."/>
            <person name="Hattori M."/>
            <person name="Shimizu H."/>
            <person name="Fukuda K."/>
            <person name="Nemoto M."/>
            <person name="Inagaki K."/>
            <person name="Tamura T."/>
        </authorList>
    </citation>
    <scope>NUCLEOTIDE SEQUENCE</scope>
    <source>
        <strain evidence="9">FACHB-1375</strain>
    </source>
</reference>